<evidence type="ECO:0000256" key="4">
    <source>
        <dbReference type="ARBA" id="ARBA00023242"/>
    </source>
</evidence>
<keyword evidence="10" id="KW-1185">Reference proteome</keyword>
<dbReference type="Proteomes" id="UP000284706">
    <property type="component" value="Unassembled WGS sequence"/>
</dbReference>
<dbReference type="InterPro" id="IPR051000">
    <property type="entry name" value="Homeobox_DNA-bind_prot"/>
</dbReference>
<dbReference type="SMART" id="SM00389">
    <property type="entry name" value="HOX"/>
    <property type="match status" value="3"/>
</dbReference>
<dbReference type="Gene3D" id="1.10.10.60">
    <property type="entry name" value="Homeodomain-like"/>
    <property type="match status" value="3"/>
</dbReference>
<organism evidence="9 10">
    <name type="scientific">Gymnopilus dilepis</name>
    <dbReference type="NCBI Taxonomy" id="231916"/>
    <lineage>
        <taxon>Eukaryota</taxon>
        <taxon>Fungi</taxon>
        <taxon>Dikarya</taxon>
        <taxon>Basidiomycota</taxon>
        <taxon>Agaricomycotina</taxon>
        <taxon>Agaricomycetes</taxon>
        <taxon>Agaricomycetidae</taxon>
        <taxon>Agaricales</taxon>
        <taxon>Agaricineae</taxon>
        <taxon>Hymenogastraceae</taxon>
        <taxon>Gymnopilus</taxon>
    </lineage>
</organism>
<evidence type="ECO:0000256" key="3">
    <source>
        <dbReference type="ARBA" id="ARBA00023155"/>
    </source>
</evidence>
<evidence type="ECO:0000256" key="5">
    <source>
        <dbReference type="PROSITE-ProRule" id="PRU00108"/>
    </source>
</evidence>
<feature type="compositionally biased region" description="Pro residues" evidence="7">
    <location>
        <begin position="458"/>
        <end position="468"/>
    </location>
</feature>
<evidence type="ECO:0000313" key="9">
    <source>
        <dbReference type="EMBL" id="PPQ68762.1"/>
    </source>
</evidence>
<dbReference type="InterPro" id="IPR017970">
    <property type="entry name" value="Homeobox_CS"/>
</dbReference>
<dbReference type="InParanoid" id="A0A409VR64"/>
<protein>
    <recommendedName>
        <fullName evidence="8">Homeobox domain-containing protein</fullName>
    </recommendedName>
</protein>
<dbReference type="GO" id="GO:0000981">
    <property type="term" value="F:DNA-binding transcription factor activity, RNA polymerase II-specific"/>
    <property type="evidence" value="ECO:0007669"/>
    <property type="project" value="InterPro"/>
</dbReference>
<feature type="domain" description="Homeobox" evidence="8">
    <location>
        <begin position="29"/>
        <end position="89"/>
    </location>
</feature>
<sequence length="514" mass="57530">MSPPFDSWASDHPPVPDNISSALPHTAAPQNKKPRHRHSPHQLAALNQLFDQNEHPSLEQRSALAERLGMETKTVNAWFQNKRASSKKRVRGGVHPPSHEPQPVNPLPPVPAHNLPPPPPMHHDLYRHPEFDDFQDDDHSSVDIHHSRSASVIGPEYSSAFYTGLPDQAHFYTASDNIPRKMRMRPSSEQAEELKKLYHINPHPTTEQRQALSASIGMPYQSITNWFQNQRSLAKKKREDEPDSLSLPAPRADYPQETRQYSAFPPPSHPRPSSHLPPPATHPSLVNASGALLRRSPSISPPMEELSPRRSAVRRSTTPYGSVPSAFVRPRRSRPEPYQLDALKELFTKTPTPTIEERSALALEIGMELGKVTNWFRNLRQTARKRAKKSGSGEDEDDDSFLGRDPYSTSASRSATPSFGSSSSSLNDDSMDLDDFDMHNPHSGSEDEYQEAVTPSPEHSPSPPPPPVVHVRNDYPVIEAHYPPPAEKISTKHYSGARIEDALLLLSFHNHVVH</sequence>
<accession>A0A409VR64</accession>
<dbReference type="STRING" id="231916.A0A409VR64"/>
<dbReference type="PROSITE" id="PS00027">
    <property type="entry name" value="HOMEOBOX_1"/>
    <property type="match status" value="2"/>
</dbReference>
<evidence type="ECO:0000256" key="7">
    <source>
        <dbReference type="SAM" id="MobiDB-lite"/>
    </source>
</evidence>
<comment type="caution">
    <text evidence="9">The sequence shown here is derived from an EMBL/GenBank/DDBJ whole genome shotgun (WGS) entry which is preliminary data.</text>
</comment>
<feature type="compositionally biased region" description="Low complexity" evidence="7">
    <location>
        <begin position="410"/>
        <end position="428"/>
    </location>
</feature>
<dbReference type="SUPFAM" id="SSF46689">
    <property type="entry name" value="Homeodomain-like"/>
    <property type="match status" value="3"/>
</dbReference>
<keyword evidence="4 5" id="KW-0539">Nucleus</keyword>
<comment type="subcellular location">
    <subcellularLocation>
        <location evidence="1 5 6">Nucleus</location>
    </subcellularLocation>
</comment>
<dbReference type="AlphaFoldDB" id="A0A409VR64"/>
<feature type="compositionally biased region" description="Pro residues" evidence="7">
    <location>
        <begin position="264"/>
        <end position="281"/>
    </location>
</feature>
<dbReference type="GO" id="GO:0005634">
    <property type="term" value="C:nucleus"/>
    <property type="evidence" value="ECO:0007669"/>
    <property type="project" value="UniProtKB-SubCell"/>
</dbReference>
<dbReference type="PANTHER" id="PTHR24324:SF5">
    <property type="entry name" value="HEMATOPOIETICALLY-EXPRESSED HOMEOBOX PROTEIN HHEX"/>
    <property type="match status" value="1"/>
</dbReference>
<dbReference type="Pfam" id="PF00046">
    <property type="entry name" value="Homeodomain"/>
    <property type="match status" value="3"/>
</dbReference>
<dbReference type="PROSITE" id="PS50071">
    <property type="entry name" value="HOMEOBOX_2"/>
    <property type="match status" value="3"/>
</dbReference>
<evidence type="ECO:0000259" key="8">
    <source>
        <dbReference type="PROSITE" id="PS50071"/>
    </source>
</evidence>
<feature type="DNA-binding region" description="Homeobox" evidence="5">
    <location>
        <begin position="328"/>
        <end position="387"/>
    </location>
</feature>
<feature type="domain" description="Homeobox" evidence="8">
    <location>
        <begin position="326"/>
        <end position="386"/>
    </location>
</feature>
<feature type="region of interest" description="Disordered" evidence="7">
    <location>
        <begin position="1"/>
        <end position="108"/>
    </location>
</feature>
<keyword evidence="2 5" id="KW-0238">DNA-binding</keyword>
<feature type="compositionally biased region" description="Pro residues" evidence="7">
    <location>
        <begin position="99"/>
        <end position="108"/>
    </location>
</feature>
<evidence type="ECO:0000256" key="6">
    <source>
        <dbReference type="RuleBase" id="RU000682"/>
    </source>
</evidence>
<dbReference type="EMBL" id="NHYE01005588">
    <property type="protein sequence ID" value="PPQ68762.1"/>
    <property type="molecule type" value="Genomic_DNA"/>
</dbReference>
<dbReference type="OrthoDB" id="6159439at2759"/>
<dbReference type="GO" id="GO:0000978">
    <property type="term" value="F:RNA polymerase II cis-regulatory region sequence-specific DNA binding"/>
    <property type="evidence" value="ECO:0007669"/>
    <property type="project" value="TreeGrafter"/>
</dbReference>
<feature type="DNA-binding region" description="Homeobox" evidence="5">
    <location>
        <begin position="31"/>
        <end position="90"/>
    </location>
</feature>
<reference evidence="9 10" key="1">
    <citation type="journal article" date="2018" name="Evol. Lett.">
        <title>Horizontal gene cluster transfer increased hallucinogenic mushroom diversity.</title>
        <authorList>
            <person name="Reynolds H.T."/>
            <person name="Vijayakumar V."/>
            <person name="Gluck-Thaler E."/>
            <person name="Korotkin H.B."/>
            <person name="Matheny P.B."/>
            <person name="Slot J.C."/>
        </authorList>
    </citation>
    <scope>NUCLEOTIDE SEQUENCE [LARGE SCALE GENOMIC DNA]</scope>
    <source>
        <strain evidence="9 10">SRW20</strain>
    </source>
</reference>
<dbReference type="CDD" id="cd00086">
    <property type="entry name" value="homeodomain"/>
    <property type="match status" value="3"/>
</dbReference>
<feature type="region of interest" description="Disordered" evidence="7">
    <location>
        <begin position="384"/>
        <end position="472"/>
    </location>
</feature>
<feature type="region of interest" description="Disordered" evidence="7">
    <location>
        <begin position="231"/>
        <end position="336"/>
    </location>
</feature>
<evidence type="ECO:0000256" key="1">
    <source>
        <dbReference type="ARBA" id="ARBA00004123"/>
    </source>
</evidence>
<gene>
    <name evidence="9" type="ORF">CVT26_001731</name>
</gene>
<name>A0A409VR64_9AGAR</name>
<dbReference type="InterPro" id="IPR009057">
    <property type="entry name" value="Homeodomain-like_sf"/>
</dbReference>
<dbReference type="InterPro" id="IPR001356">
    <property type="entry name" value="HD"/>
</dbReference>
<evidence type="ECO:0000313" key="10">
    <source>
        <dbReference type="Proteomes" id="UP000284706"/>
    </source>
</evidence>
<proteinExistence type="predicted"/>
<feature type="domain" description="Homeobox" evidence="8">
    <location>
        <begin position="177"/>
        <end position="237"/>
    </location>
</feature>
<keyword evidence="3 5" id="KW-0371">Homeobox</keyword>
<dbReference type="GO" id="GO:0030154">
    <property type="term" value="P:cell differentiation"/>
    <property type="evidence" value="ECO:0007669"/>
    <property type="project" value="TreeGrafter"/>
</dbReference>
<evidence type="ECO:0000256" key="2">
    <source>
        <dbReference type="ARBA" id="ARBA00023125"/>
    </source>
</evidence>
<feature type="compositionally biased region" description="Polar residues" evidence="7">
    <location>
        <begin position="73"/>
        <end position="83"/>
    </location>
</feature>
<feature type="DNA-binding region" description="Homeobox" evidence="5">
    <location>
        <begin position="179"/>
        <end position="238"/>
    </location>
</feature>
<dbReference type="PANTHER" id="PTHR24324">
    <property type="entry name" value="HOMEOBOX PROTEIN HHEX"/>
    <property type="match status" value="1"/>
</dbReference>